<feature type="chain" id="PRO_5047164144" evidence="1">
    <location>
        <begin position="22"/>
        <end position="171"/>
    </location>
</feature>
<evidence type="ECO:0000313" key="2">
    <source>
        <dbReference type="EMBL" id="GHB31029.1"/>
    </source>
</evidence>
<name>A0ABQ3ED49_9HYPH</name>
<feature type="signal peptide" evidence="1">
    <location>
        <begin position="1"/>
        <end position="21"/>
    </location>
</feature>
<dbReference type="EMBL" id="BMXE01000003">
    <property type="protein sequence ID" value="GHB31029.1"/>
    <property type="molecule type" value="Genomic_DNA"/>
</dbReference>
<sequence>MLVGLLVGGFALLGVLCGANAQDALVIPQVAVSESQQGGAGLQLSEGQSAKLVSGDIPQVTGYGGNAISIRGLEESFATLIVPVEPKTVSDVPNSPVGGQGLIIGTGDTVLYEAQGTGDGFGFIQYGYSNSLIGRTYGHGNTALLGPFENNNRVLLNQFGTGNSLSIMQGQ</sequence>
<dbReference type="Proteomes" id="UP000637980">
    <property type="component" value="Unassembled WGS sequence"/>
</dbReference>
<gene>
    <name evidence="2" type="ORF">GCM10007094_19340</name>
</gene>
<accession>A0ABQ3ED49</accession>
<evidence type="ECO:0000313" key="3">
    <source>
        <dbReference type="Proteomes" id="UP000637980"/>
    </source>
</evidence>
<dbReference type="RefSeq" id="WP_209009003.1">
    <property type="nucleotide sequence ID" value="NZ_BMXE01000003.1"/>
</dbReference>
<keyword evidence="3" id="KW-1185">Reference proteome</keyword>
<proteinExistence type="predicted"/>
<evidence type="ECO:0000256" key="1">
    <source>
        <dbReference type="SAM" id="SignalP"/>
    </source>
</evidence>
<protein>
    <submittedName>
        <fullName evidence="2">Uncharacterized protein</fullName>
    </submittedName>
</protein>
<organism evidence="2 3">
    <name type="scientific">Pseudovibrio japonicus</name>
    <dbReference type="NCBI Taxonomy" id="366534"/>
    <lineage>
        <taxon>Bacteria</taxon>
        <taxon>Pseudomonadati</taxon>
        <taxon>Pseudomonadota</taxon>
        <taxon>Alphaproteobacteria</taxon>
        <taxon>Hyphomicrobiales</taxon>
        <taxon>Stappiaceae</taxon>
        <taxon>Pseudovibrio</taxon>
    </lineage>
</organism>
<reference evidence="3" key="1">
    <citation type="journal article" date="2019" name="Int. J. Syst. Evol. Microbiol.">
        <title>The Global Catalogue of Microorganisms (GCM) 10K type strain sequencing project: providing services to taxonomists for standard genome sequencing and annotation.</title>
        <authorList>
            <consortium name="The Broad Institute Genomics Platform"/>
            <consortium name="The Broad Institute Genome Sequencing Center for Infectious Disease"/>
            <person name="Wu L."/>
            <person name="Ma J."/>
        </authorList>
    </citation>
    <scope>NUCLEOTIDE SEQUENCE [LARGE SCALE GENOMIC DNA]</scope>
    <source>
        <strain evidence="3">KCTC 12861</strain>
    </source>
</reference>
<comment type="caution">
    <text evidence="2">The sequence shown here is derived from an EMBL/GenBank/DDBJ whole genome shotgun (WGS) entry which is preliminary data.</text>
</comment>
<keyword evidence="1" id="KW-0732">Signal</keyword>